<accession>A0ABY6M0E8</accession>
<sequence>MNNKIAILTQPIGKNYGGMIQNYALQYILKEKGFKVETLARDKKNSSLRKVLSIIKNKTYNLALNKQVRKFSDEELNYILDSNFKFLNEHINISKNLFSTQDLKKYFEQNKFSHVIIGSDQTWRPMYSPDIYNYFLDFLVDNPQVNKLAYASSFGTDKWEYSSKDAEICKKLIKQFNNISVREDSGVDLCKRYLDADAKLVLDPTLLLDKEVYINLFQHENTTKSGLYNYVLDKNEIKQGFIKKISQHLNIEVFNCQPKADMYGKLNDYSLDDYKFPTIQSWLKGFHDADFVVTDSFHGTVFSIIFNKPFLAITNVERGASRFTSLLKLFNLEHRLVTDINNFDFNLLNKAIDYKKVNEIKERLKQESLDFLLTSLKK</sequence>
<feature type="domain" description="Polysaccharide pyruvyl transferase" evidence="1">
    <location>
        <begin position="15"/>
        <end position="315"/>
    </location>
</feature>
<dbReference type="InterPro" id="IPR007345">
    <property type="entry name" value="Polysacch_pyruvyl_Trfase"/>
</dbReference>
<dbReference type="Pfam" id="PF04230">
    <property type="entry name" value="PS_pyruv_trans"/>
    <property type="match status" value="1"/>
</dbReference>
<protein>
    <submittedName>
        <fullName evidence="2">Polysaccharide pyruvyl transferase family protein</fullName>
    </submittedName>
</protein>
<dbReference type="RefSeq" id="WP_264434511.1">
    <property type="nucleotide sequence ID" value="NZ_CP081495.1"/>
</dbReference>
<evidence type="ECO:0000259" key="1">
    <source>
        <dbReference type="Pfam" id="PF04230"/>
    </source>
</evidence>
<dbReference type="GO" id="GO:0016740">
    <property type="term" value="F:transferase activity"/>
    <property type="evidence" value="ECO:0007669"/>
    <property type="project" value="UniProtKB-KW"/>
</dbReference>
<evidence type="ECO:0000313" key="3">
    <source>
        <dbReference type="Proteomes" id="UP001163328"/>
    </source>
</evidence>
<dbReference type="Proteomes" id="UP001163328">
    <property type="component" value="Chromosome"/>
</dbReference>
<gene>
    <name evidence="2" type="ORF">K5I29_03740</name>
</gene>
<evidence type="ECO:0000313" key="2">
    <source>
        <dbReference type="EMBL" id="UYW02032.1"/>
    </source>
</evidence>
<keyword evidence="3" id="KW-1185">Reference proteome</keyword>
<dbReference type="EMBL" id="CP081495">
    <property type="protein sequence ID" value="UYW02032.1"/>
    <property type="molecule type" value="Genomic_DNA"/>
</dbReference>
<reference evidence="2" key="1">
    <citation type="submission" date="2021-08" db="EMBL/GenBank/DDBJ databases">
        <title>Flavobacterium sp. strain CC-SYL302.</title>
        <authorList>
            <person name="Lin S.-Y."/>
            <person name="Lee T.-H."/>
            <person name="Young C.-C."/>
        </authorList>
    </citation>
    <scope>NUCLEOTIDE SEQUENCE</scope>
    <source>
        <strain evidence="2">CC-SYL302</strain>
    </source>
</reference>
<name>A0ABY6M0E8_9FLAO</name>
<proteinExistence type="predicted"/>
<keyword evidence="2" id="KW-0808">Transferase</keyword>
<organism evidence="2 3">
    <name type="scientific">Flavobacterium agricola</name>
    <dbReference type="NCBI Taxonomy" id="2870839"/>
    <lineage>
        <taxon>Bacteria</taxon>
        <taxon>Pseudomonadati</taxon>
        <taxon>Bacteroidota</taxon>
        <taxon>Flavobacteriia</taxon>
        <taxon>Flavobacteriales</taxon>
        <taxon>Flavobacteriaceae</taxon>
        <taxon>Flavobacterium</taxon>
    </lineage>
</organism>